<organism evidence="1 2">
    <name type="scientific">Dibothriocephalus latus</name>
    <name type="common">Fish tapeworm</name>
    <name type="synonym">Diphyllobothrium latum</name>
    <dbReference type="NCBI Taxonomy" id="60516"/>
    <lineage>
        <taxon>Eukaryota</taxon>
        <taxon>Metazoa</taxon>
        <taxon>Spiralia</taxon>
        <taxon>Lophotrochozoa</taxon>
        <taxon>Platyhelminthes</taxon>
        <taxon>Cestoda</taxon>
        <taxon>Eucestoda</taxon>
        <taxon>Diphyllobothriidea</taxon>
        <taxon>Diphyllobothriidae</taxon>
        <taxon>Dibothriocephalus</taxon>
    </lineage>
</organism>
<accession>A0A3P7MGD4</accession>
<protein>
    <submittedName>
        <fullName evidence="1">Uncharacterized protein</fullName>
    </submittedName>
</protein>
<dbReference type="Proteomes" id="UP000281553">
    <property type="component" value="Unassembled WGS sequence"/>
</dbReference>
<name>A0A3P7MGD4_DIBLA</name>
<dbReference type="EMBL" id="UYRU01067760">
    <property type="protein sequence ID" value="VDN16981.1"/>
    <property type="molecule type" value="Genomic_DNA"/>
</dbReference>
<proteinExistence type="predicted"/>
<sequence>MATDIFLRVYRPGAWVGSLASFEASNQPAAIEGTGLPSDHDGLMATIAATTAASSSFPCDPAAEAHLHWLDSWARLPLYRAPLTGWWPLSWDVSSSRQDGVYWKTWCELGPPEPSAPSTRYAFMSLLSSDPRYCLTHEIEIFWGVMI</sequence>
<evidence type="ECO:0000313" key="2">
    <source>
        <dbReference type="Proteomes" id="UP000281553"/>
    </source>
</evidence>
<dbReference type="AlphaFoldDB" id="A0A3P7MGD4"/>
<keyword evidence="2" id="KW-1185">Reference proteome</keyword>
<evidence type="ECO:0000313" key="1">
    <source>
        <dbReference type="EMBL" id="VDN16981.1"/>
    </source>
</evidence>
<gene>
    <name evidence="1" type="ORF">DILT_LOCUS12807</name>
</gene>
<reference evidence="1 2" key="1">
    <citation type="submission" date="2018-11" db="EMBL/GenBank/DDBJ databases">
        <authorList>
            <consortium name="Pathogen Informatics"/>
        </authorList>
    </citation>
    <scope>NUCLEOTIDE SEQUENCE [LARGE SCALE GENOMIC DNA]</scope>
</reference>